<dbReference type="Proteomes" id="UP000284706">
    <property type="component" value="Unassembled WGS sequence"/>
</dbReference>
<evidence type="ECO:0000313" key="2">
    <source>
        <dbReference type="Proteomes" id="UP000284706"/>
    </source>
</evidence>
<dbReference type="AlphaFoldDB" id="A0A409W2U3"/>
<dbReference type="EMBL" id="NHYE01005438">
    <property type="protein sequence ID" value="PPQ72812.1"/>
    <property type="molecule type" value="Genomic_DNA"/>
</dbReference>
<reference evidence="1 2" key="1">
    <citation type="journal article" date="2018" name="Evol. Lett.">
        <title>Horizontal gene cluster transfer increased hallucinogenic mushroom diversity.</title>
        <authorList>
            <person name="Reynolds H.T."/>
            <person name="Vijayakumar V."/>
            <person name="Gluck-Thaler E."/>
            <person name="Korotkin H.B."/>
            <person name="Matheny P.B."/>
            <person name="Slot J.C."/>
        </authorList>
    </citation>
    <scope>NUCLEOTIDE SEQUENCE [LARGE SCALE GENOMIC DNA]</scope>
    <source>
        <strain evidence="1 2">SRW20</strain>
    </source>
</reference>
<sequence>MQFSAASTSPAKRARISNIMAESNSEPAKPSKSINDVLPIELLSSIFQFCKAGVTAHEAYITPTTRNPPLLFLFVCRHWNDVAKATASLWTNLSPPRYKIEMSSEKVRHMCKQLSNWLSYSRALPLHLGLVRPARLYNIDPATGEDIQEDLSDDELEYAQSAAAEQAKAILEVFSAFERRWRTMSIIFDDLFIRDFHPYLRQSLEAADRGKPVMGADLRHLNIKFGEDIEPRSDDGTRLYQPELDDLFQWILSLPKLESLAISAQARILDYVDAFPFEKIKFVENRPYYSDFEKDLKFICRCTSATRIRLRATREGNDWFENIQSLRVAGGQSFELPKSLDPMPNLTFLELVSVTQTLDYLRCLNLPGLRCLAIETDEEDDPEICEVLEDFIRSAE</sequence>
<protein>
    <recommendedName>
        <fullName evidence="3">F-box domain-containing protein</fullName>
    </recommendedName>
</protein>
<evidence type="ECO:0008006" key="3">
    <source>
        <dbReference type="Google" id="ProtNLM"/>
    </source>
</evidence>
<gene>
    <name evidence="1" type="ORF">CVT26_003332</name>
</gene>
<proteinExistence type="predicted"/>
<dbReference type="InParanoid" id="A0A409W2U3"/>
<evidence type="ECO:0000313" key="1">
    <source>
        <dbReference type="EMBL" id="PPQ72812.1"/>
    </source>
</evidence>
<name>A0A409W2U3_9AGAR</name>
<dbReference type="OrthoDB" id="2269034at2759"/>
<organism evidence="1 2">
    <name type="scientific">Gymnopilus dilepis</name>
    <dbReference type="NCBI Taxonomy" id="231916"/>
    <lineage>
        <taxon>Eukaryota</taxon>
        <taxon>Fungi</taxon>
        <taxon>Dikarya</taxon>
        <taxon>Basidiomycota</taxon>
        <taxon>Agaricomycotina</taxon>
        <taxon>Agaricomycetes</taxon>
        <taxon>Agaricomycetidae</taxon>
        <taxon>Agaricales</taxon>
        <taxon>Agaricineae</taxon>
        <taxon>Hymenogastraceae</taxon>
        <taxon>Gymnopilus</taxon>
    </lineage>
</organism>
<comment type="caution">
    <text evidence="1">The sequence shown here is derived from an EMBL/GenBank/DDBJ whole genome shotgun (WGS) entry which is preliminary data.</text>
</comment>
<keyword evidence="2" id="KW-1185">Reference proteome</keyword>
<accession>A0A409W2U3</accession>